<proteinExistence type="inferred from homology"/>
<dbReference type="EMBL" id="JADGJQ010000100">
    <property type="protein sequence ID" value="KAJ3170061.1"/>
    <property type="molecule type" value="Genomic_DNA"/>
</dbReference>
<dbReference type="Gene3D" id="3.40.50.1820">
    <property type="entry name" value="alpha/beta hydrolase"/>
    <property type="match status" value="1"/>
</dbReference>
<dbReference type="Proteomes" id="UP001212152">
    <property type="component" value="Unassembled WGS sequence"/>
</dbReference>
<evidence type="ECO:0000256" key="2">
    <source>
        <dbReference type="ARBA" id="ARBA00038334"/>
    </source>
</evidence>
<dbReference type="Pfam" id="PF00561">
    <property type="entry name" value="Abhydrolase_1"/>
    <property type="match status" value="1"/>
</dbReference>
<dbReference type="InterPro" id="IPR029058">
    <property type="entry name" value="AB_hydrolase_fold"/>
</dbReference>
<organism evidence="4 5">
    <name type="scientific">Geranomyces variabilis</name>
    <dbReference type="NCBI Taxonomy" id="109894"/>
    <lineage>
        <taxon>Eukaryota</taxon>
        <taxon>Fungi</taxon>
        <taxon>Fungi incertae sedis</taxon>
        <taxon>Chytridiomycota</taxon>
        <taxon>Chytridiomycota incertae sedis</taxon>
        <taxon>Chytridiomycetes</taxon>
        <taxon>Spizellomycetales</taxon>
        <taxon>Powellomycetaceae</taxon>
        <taxon>Geranomyces</taxon>
    </lineage>
</organism>
<keyword evidence="1" id="KW-0378">Hydrolase</keyword>
<dbReference type="InterPro" id="IPR000639">
    <property type="entry name" value="Epox_hydrolase-like"/>
</dbReference>
<comment type="similarity">
    <text evidence="2">Belongs to the AB hydrolase superfamily. Epoxide hydrolase family.</text>
</comment>
<keyword evidence="5" id="KW-1185">Reference proteome</keyword>
<dbReference type="GO" id="GO:0016787">
    <property type="term" value="F:hydrolase activity"/>
    <property type="evidence" value="ECO:0007669"/>
    <property type="project" value="UniProtKB-KW"/>
</dbReference>
<feature type="domain" description="AB hydrolase-1" evidence="3">
    <location>
        <begin position="35"/>
        <end position="284"/>
    </location>
</feature>
<accession>A0AAD5XLV2</accession>
<evidence type="ECO:0000259" key="3">
    <source>
        <dbReference type="Pfam" id="PF00561"/>
    </source>
</evidence>
<evidence type="ECO:0000313" key="4">
    <source>
        <dbReference type="EMBL" id="KAJ3170061.1"/>
    </source>
</evidence>
<dbReference type="SUPFAM" id="SSF53474">
    <property type="entry name" value="alpha/beta-Hydrolases"/>
    <property type="match status" value="1"/>
</dbReference>
<reference evidence="4" key="1">
    <citation type="submission" date="2020-05" db="EMBL/GenBank/DDBJ databases">
        <title>Phylogenomic resolution of chytrid fungi.</title>
        <authorList>
            <person name="Stajich J.E."/>
            <person name="Amses K."/>
            <person name="Simmons R."/>
            <person name="Seto K."/>
            <person name="Myers J."/>
            <person name="Bonds A."/>
            <person name="Quandt C.A."/>
            <person name="Barry K."/>
            <person name="Liu P."/>
            <person name="Grigoriev I."/>
            <person name="Longcore J.E."/>
            <person name="James T.Y."/>
        </authorList>
    </citation>
    <scope>NUCLEOTIDE SEQUENCE</scope>
    <source>
        <strain evidence="4">JEL0379</strain>
    </source>
</reference>
<dbReference type="AlphaFoldDB" id="A0AAD5XLV2"/>
<dbReference type="PRINTS" id="PR00412">
    <property type="entry name" value="EPOXHYDRLASE"/>
</dbReference>
<protein>
    <recommendedName>
        <fullName evidence="3">AB hydrolase-1 domain-containing protein</fullName>
    </recommendedName>
</protein>
<name>A0AAD5XLV2_9FUNG</name>
<sequence>MDPSRYKDIVTSSGQTYHYYYRCAPAPAAGSKPITLLFVHGFPSTSFDWRHQVAHFEALGYGVIVPDQLGYGGSSKPTDVQPYLGREMAANHVDILNAERIDTAIAIGHDWGALVVSRLANYFPERFLAFAFIAASYMAPEPMDFEGLLAQTRQLLGYELLGYWKFFAEDGADKIIEQHANLLADKQVPFASYLSDNDRIKMRASLLKGGLKGPLNWYKSHVDGLAGEDNKQIPANAYTIDKPVFFAAASKDYVSLPDFQKPGLRKWCTKTTIKDYDADHWLLLSSHKALNADLEEWLKKTVQA</sequence>
<gene>
    <name evidence="4" type="ORF">HDU87_000473</name>
</gene>
<comment type="caution">
    <text evidence="4">The sequence shown here is derived from an EMBL/GenBank/DDBJ whole genome shotgun (WGS) entry which is preliminary data.</text>
</comment>
<evidence type="ECO:0000313" key="5">
    <source>
        <dbReference type="Proteomes" id="UP001212152"/>
    </source>
</evidence>
<evidence type="ECO:0000256" key="1">
    <source>
        <dbReference type="ARBA" id="ARBA00022801"/>
    </source>
</evidence>
<dbReference type="PANTHER" id="PTHR43329">
    <property type="entry name" value="EPOXIDE HYDROLASE"/>
    <property type="match status" value="1"/>
</dbReference>
<dbReference type="InterPro" id="IPR000073">
    <property type="entry name" value="AB_hydrolase_1"/>
</dbReference>